<keyword evidence="1" id="KW-0812">Transmembrane</keyword>
<dbReference type="EMBL" id="JARKNE010000010">
    <property type="protein sequence ID" value="KAK5795575.1"/>
    <property type="molecule type" value="Genomic_DNA"/>
</dbReference>
<accession>A0ABR0NKM3</accession>
<evidence type="ECO:0000256" key="1">
    <source>
        <dbReference type="SAM" id="Phobius"/>
    </source>
</evidence>
<organism evidence="2 3">
    <name type="scientific">Gossypium arboreum</name>
    <name type="common">Tree cotton</name>
    <name type="synonym">Gossypium nanking</name>
    <dbReference type="NCBI Taxonomy" id="29729"/>
    <lineage>
        <taxon>Eukaryota</taxon>
        <taxon>Viridiplantae</taxon>
        <taxon>Streptophyta</taxon>
        <taxon>Embryophyta</taxon>
        <taxon>Tracheophyta</taxon>
        <taxon>Spermatophyta</taxon>
        <taxon>Magnoliopsida</taxon>
        <taxon>eudicotyledons</taxon>
        <taxon>Gunneridae</taxon>
        <taxon>Pentapetalae</taxon>
        <taxon>rosids</taxon>
        <taxon>malvids</taxon>
        <taxon>Malvales</taxon>
        <taxon>Malvaceae</taxon>
        <taxon>Malvoideae</taxon>
        <taxon>Gossypium</taxon>
    </lineage>
</organism>
<evidence type="ECO:0000313" key="3">
    <source>
        <dbReference type="Proteomes" id="UP001358586"/>
    </source>
</evidence>
<evidence type="ECO:0000313" key="2">
    <source>
        <dbReference type="EMBL" id="KAK5795575.1"/>
    </source>
</evidence>
<keyword evidence="1" id="KW-1133">Transmembrane helix</keyword>
<name>A0ABR0NKM3_GOSAR</name>
<protein>
    <recommendedName>
        <fullName evidence="4">PGG domain-containing protein</fullName>
    </recommendedName>
</protein>
<dbReference type="PANTHER" id="PTHR24128">
    <property type="entry name" value="HOMEOBOX PROTEIN WARIAI"/>
    <property type="match status" value="1"/>
</dbReference>
<comment type="caution">
    <text evidence="2">The sequence shown here is derived from an EMBL/GenBank/DDBJ whole genome shotgun (WGS) entry which is preliminary data.</text>
</comment>
<keyword evidence="3" id="KW-1185">Reference proteome</keyword>
<dbReference type="PANTHER" id="PTHR24128:SF46">
    <property type="entry name" value="ALPHA-LATROTOXIN-LHE1A-LIKE ISOFORM X1"/>
    <property type="match status" value="1"/>
</dbReference>
<proteinExistence type="predicted"/>
<keyword evidence="1" id="KW-0472">Membrane</keyword>
<reference evidence="2 3" key="1">
    <citation type="submission" date="2023-03" db="EMBL/GenBank/DDBJ databases">
        <title>WGS of Gossypium arboreum.</title>
        <authorList>
            <person name="Yu D."/>
        </authorList>
    </citation>
    <scope>NUCLEOTIDE SEQUENCE [LARGE SCALE GENOMIC DNA]</scope>
    <source>
        <tissue evidence="2">Leaf</tissue>
    </source>
</reference>
<gene>
    <name evidence="2" type="ORF">PVK06_036844</name>
</gene>
<dbReference type="Proteomes" id="UP001358586">
    <property type="component" value="Chromosome 10"/>
</dbReference>
<sequence>MSTLPIKQGLTALDIADQHHNEDSITVLRRCFIPGVSNFIRKYKNQMIKISYLMPHEIDNMSGEDRNALLVILGLLLTATFQASLSPHGGVWQGDNTSKSKGSYDEMELGTTIVVAAYGFSFSLLTRGFTYCIVSGCWLSLCLCRFCLNWFLIHRV</sequence>
<feature type="transmembrane region" description="Helical" evidence="1">
    <location>
        <begin position="68"/>
        <end position="87"/>
    </location>
</feature>
<evidence type="ECO:0008006" key="4">
    <source>
        <dbReference type="Google" id="ProtNLM"/>
    </source>
</evidence>
<feature type="transmembrane region" description="Helical" evidence="1">
    <location>
        <begin position="107"/>
        <end position="125"/>
    </location>
</feature>
<feature type="transmembrane region" description="Helical" evidence="1">
    <location>
        <begin position="132"/>
        <end position="153"/>
    </location>
</feature>